<dbReference type="AlphaFoldDB" id="A0A068S111"/>
<keyword evidence="3" id="KW-1185">Reference proteome</keyword>
<dbReference type="Gene3D" id="3.20.20.100">
    <property type="entry name" value="NADP-dependent oxidoreductase domain"/>
    <property type="match status" value="1"/>
</dbReference>
<evidence type="ECO:0000259" key="1">
    <source>
        <dbReference type="Pfam" id="PF00248"/>
    </source>
</evidence>
<dbReference type="GO" id="GO:0005829">
    <property type="term" value="C:cytosol"/>
    <property type="evidence" value="ECO:0007669"/>
    <property type="project" value="TreeGrafter"/>
</dbReference>
<dbReference type="SUPFAM" id="SSF51430">
    <property type="entry name" value="NAD(P)-linked oxidoreductase"/>
    <property type="match status" value="1"/>
</dbReference>
<dbReference type="Proteomes" id="UP000027586">
    <property type="component" value="Unassembled WGS sequence"/>
</dbReference>
<dbReference type="OrthoDB" id="5286008at2759"/>
<dbReference type="InterPro" id="IPR036812">
    <property type="entry name" value="NAD(P)_OxRdtase_dom_sf"/>
</dbReference>
<feature type="domain" description="NADP-dependent oxidoreductase" evidence="1">
    <location>
        <begin position="15"/>
        <end position="266"/>
    </location>
</feature>
<dbReference type="GO" id="GO:0045290">
    <property type="term" value="F:D-arabinose 1-dehydrogenase [NAD(P)+] activity"/>
    <property type="evidence" value="ECO:0007669"/>
    <property type="project" value="EnsemblFungi"/>
</dbReference>
<name>A0A068S111_9FUNG</name>
<gene>
    <name evidence="2" type="ORF">LCOR_06147.1</name>
</gene>
<reference evidence="2" key="1">
    <citation type="submission" date="2013-08" db="EMBL/GenBank/DDBJ databases">
        <title>Gene expansion shapes genome architecture in the human pathogen Lichtheimia corymbifera: an evolutionary genomics analysis in the ancient terrestrial Mucorales (Mucoromycotina).</title>
        <authorList>
            <person name="Schwartze V.U."/>
            <person name="Winter S."/>
            <person name="Shelest E."/>
            <person name="Marcet-Houben M."/>
            <person name="Horn F."/>
            <person name="Wehner S."/>
            <person name="Hoffmann K."/>
            <person name="Riege K."/>
            <person name="Sammeth M."/>
            <person name="Nowrousian M."/>
            <person name="Valiante V."/>
            <person name="Linde J."/>
            <person name="Jacobsen I.D."/>
            <person name="Marz M."/>
            <person name="Brakhage A.A."/>
            <person name="Gabaldon T."/>
            <person name="Bocker S."/>
            <person name="Voigt K."/>
        </authorList>
    </citation>
    <scope>NUCLEOTIDE SEQUENCE [LARGE SCALE GENOMIC DNA]</scope>
    <source>
        <strain evidence="2">FSU 9682</strain>
    </source>
</reference>
<proteinExistence type="predicted"/>
<evidence type="ECO:0000313" key="2">
    <source>
        <dbReference type="EMBL" id="CDH54941.1"/>
    </source>
</evidence>
<evidence type="ECO:0000313" key="3">
    <source>
        <dbReference type="Proteomes" id="UP000027586"/>
    </source>
</evidence>
<dbReference type="InterPro" id="IPR023210">
    <property type="entry name" value="NADP_OxRdtase_dom"/>
</dbReference>
<dbReference type="InterPro" id="IPR020471">
    <property type="entry name" value="AKR"/>
</dbReference>
<accession>A0A068S111</accession>
<dbReference type="PANTHER" id="PTHR42686:SF1">
    <property type="entry name" value="GH17980P-RELATED"/>
    <property type="match status" value="1"/>
</dbReference>
<protein>
    <submittedName>
        <fullName evidence="2">L-galactose dehydrogenase</fullName>
    </submittedName>
</protein>
<dbReference type="PANTHER" id="PTHR42686">
    <property type="entry name" value="GH17980P-RELATED"/>
    <property type="match status" value="1"/>
</dbReference>
<dbReference type="Pfam" id="PF00248">
    <property type="entry name" value="Aldo_ket_red"/>
    <property type="match status" value="1"/>
</dbReference>
<dbReference type="VEuPathDB" id="FungiDB:LCOR_06147.1"/>
<organism evidence="2 3">
    <name type="scientific">Lichtheimia corymbifera JMRC:FSU:9682</name>
    <dbReference type="NCBI Taxonomy" id="1263082"/>
    <lineage>
        <taxon>Eukaryota</taxon>
        <taxon>Fungi</taxon>
        <taxon>Fungi incertae sedis</taxon>
        <taxon>Mucoromycota</taxon>
        <taxon>Mucoromycotina</taxon>
        <taxon>Mucoromycetes</taxon>
        <taxon>Mucorales</taxon>
        <taxon>Lichtheimiaceae</taxon>
        <taxon>Lichtheimia</taxon>
    </lineage>
</organism>
<dbReference type="GO" id="GO:0070485">
    <property type="term" value="P:dehydro-D-arabinono-1,4-lactone biosynthetic process"/>
    <property type="evidence" value="ECO:0007669"/>
    <property type="project" value="EnsemblFungi"/>
</dbReference>
<dbReference type="PRINTS" id="PR00069">
    <property type="entry name" value="ALDKETRDTASE"/>
</dbReference>
<comment type="caution">
    <text evidence="2">The sequence shown here is derived from an EMBL/GenBank/DDBJ whole genome shotgun (WGS) entry which is preliminary data.</text>
</comment>
<dbReference type="STRING" id="1263082.A0A068S111"/>
<sequence length="338" mass="37553">MSPQTVCQTDFKPSELGFGAGALSGNYDKIESHWPVEACRAALSGGINVFDTSPYYGDSEIVLGDALEALKGEYPRESYYIQTKVGRYGYRPRDFDYSGKRVRESVMESMRRLHTDYIDVVLCHDVEFVDFNDVVGSGNALESLFQLKDEGVIKYVGCSGYPLPVLLKIAEHQHSKGKPLDVILSYCHYTLQNSKLAEYVPKFRGAGVRYIANASPLGMALFRDAGPPDWHPAHADLREAAKACAQVAKENGLNIAELASIYSFSGREPSNMDCTYIGCQNADDVKRALDTLERVKARKQGTEKPSEQEVKVLEKIRSLLAPFQNYSWQSPTPKELAA</sequence>
<dbReference type="EMBL" id="CBTN010000026">
    <property type="protein sequence ID" value="CDH54941.1"/>
    <property type="molecule type" value="Genomic_DNA"/>
</dbReference>